<dbReference type="SUPFAM" id="SSF52540">
    <property type="entry name" value="P-loop containing nucleoside triphosphate hydrolases"/>
    <property type="match status" value="1"/>
</dbReference>
<dbReference type="Proteomes" id="UP000051790">
    <property type="component" value="Unassembled WGS sequence"/>
</dbReference>
<dbReference type="PROSITE" id="PS51199">
    <property type="entry name" value="SF4_HELICASE"/>
    <property type="match status" value="1"/>
</dbReference>
<dbReference type="PANTHER" id="PTHR30153:SF2">
    <property type="entry name" value="REPLICATIVE DNA HELICASE"/>
    <property type="match status" value="1"/>
</dbReference>
<evidence type="ECO:0000259" key="1">
    <source>
        <dbReference type="PROSITE" id="PS51199"/>
    </source>
</evidence>
<dbReference type="OrthoDB" id="9773982at2"/>
<dbReference type="PANTHER" id="PTHR30153">
    <property type="entry name" value="REPLICATIVE DNA HELICASE DNAB"/>
    <property type="match status" value="1"/>
</dbReference>
<accession>A0A0R1QKC3</accession>
<dbReference type="Pfam" id="PF03796">
    <property type="entry name" value="DnaB_C"/>
    <property type="match status" value="1"/>
</dbReference>
<reference evidence="2 3" key="1">
    <citation type="journal article" date="2015" name="Genome Announc.">
        <title>Expanding the biotechnology potential of lactobacilli through comparative genomics of 213 strains and associated genera.</title>
        <authorList>
            <person name="Sun Z."/>
            <person name="Harris H.M."/>
            <person name="McCann A."/>
            <person name="Guo C."/>
            <person name="Argimon S."/>
            <person name="Zhang W."/>
            <person name="Yang X."/>
            <person name="Jeffery I.B."/>
            <person name="Cooney J.C."/>
            <person name="Kagawa T.F."/>
            <person name="Liu W."/>
            <person name="Song Y."/>
            <person name="Salvetti E."/>
            <person name="Wrobel A."/>
            <person name="Rasinkangas P."/>
            <person name="Parkhill J."/>
            <person name="Rea M.C."/>
            <person name="O'Sullivan O."/>
            <person name="Ritari J."/>
            <person name="Douillard F.P."/>
            <person name="Paul Ross R."/>
            <person name="Yang R."/>
            <person name="Briner A.E."/>
            <person name="Felis G.E."/>
            <person name="de Vos W.M."/>
            <person name="Barrangou R."/>
            <person name="Klaenhammer T.R."/>
            <person name="Caufield P.W."/>
            <person name="Cui Y."/>
            <person name="Zhang H."/>
            <person name="O'Toole P.W."/>
        </authorList>
    </citation>
    <scope>NUCLEOTIDE SEQUENCE [LARGE SCALE GENOMIC DNA]</scope>
    <source>
        <strain evidence="2 3">DSM 13343</strain>
    </source>
</reference>
<dbReference type="InterPro" id="IPR027417">
    <property type="entry name" value="P-loop_NTPase"/>
</dbReference>
<keyword evidence="2" id="KW-0378">Hydrolase</keyword>
<dbReference type="AlphaFoldDB" id="A0A0R1QKC3"/>
<evidence type="ECO:0000313" key="3">
    <source>
        <dbReference type="Proteomes" id="UP000051790"/>
    </source>
</evidence>
<dbReference type="EMBL" id="AZEU01000226">
    <property type="protein sequence ID" value="KRL42565.1"/>
    <property type="molecule type" value="Genomic_DNA"/>
</dbReference>
<dbReference type="PATRIC" id="fig|1423769.4.peg.2024"/>
<keyword evidence="2" id="KW-0067">ATP-binding</keyword>
<dbReference type="GO" id="GO:0003678">
    <property type="term" value="F:DNA helicase activity"/>
    <property type="evidence" value="ECO:0007669"/>
    <property type="project" value="InterPro"/>
</dbReference>
<keyword evidence="2" id="KW-0547">Nucleotide-binding</keyword>
<proteinExistence type="predicted"/>
<dbReference type="Gene3D" id="3.40.50.300">
    <property type="entry name" value="P-loop containing nucleotide triphosphate hydrolases"/>
    <property type="match status" value="1"/>
</dbReference>
<dbReference type="GO" id="GO:0005524">
    <property type="term" value="F:ATP binding"/>
    <property type="evidence" value="ECO:0007669"/>
    <property type="project" value="InterPro"/>
</dbReference>
<comment type="caution">
    <text evidence="2">The sequence shown here is derived from an EMBL/GenBank/DDBJ whole genome shotgun (WGS) entry which is preliminary data.</text>
</comment>
<dbReference type="InterPro" id="IPR007694">
    <property type="entry name" value="DNA_helicase_DnaB-like_C"/>
</dbReference>
<dbReference type="GO" id="GO:0005829">
    <property type="term" value="C:cytosol"/>
    <property type="evidence" value="ECO:0007669"/>
    <property type="project" value="TreeGrafter"/>
</dbReference>
<sequence>MAYNPNNPIWHVLYCVTQKPELTKSEWIDPNWMRDKRLIILMNFINKQEEAGDMNYVELRSRLDLAHPDLLSLDEWELIINGNLMDIKQFGSWVKALRRSYYRDQMKAAAKAYADNPSESNLDTMMQTAQDSMSNDGDVNETTMAELAQDMDKRLDTHRDDGIKTYAPINTAFGGGLMPGRLITVGARPGVGKSAFAINLILKALEKQPKISVDLFSLEMTNAQNYNRLISSYLGLEGRLMISPDTSLSNKQKSDVRTAGTILSGYDLRLWDRVTTLQQIEKVIRQRTASAKGQYLAVVDYLGLITVPRQSDRRLQIEQITRELKVLTNELNIPILLLSQLSRNIEQRQSQRPMLSDLRESGSIEQDSNAVGFLYNEDRSQAHEKIRSVIFSIQKNREGELTDINMTFDAEHMRFGVAYG</sequence>
<keyword evidence="3" id="KW-1185">Reference proteome</keyword>
<feature type="domain" description="SF4 helicase" evidence="1">
    <location>
        <begin position="156"/>
        <end position="420"/>
    </location>
</feature>
<dbReference type="RefSeq" id="WP_056964480.1">
    <property type="nucleotide sequence ID" value="NZ_AZEU01000226.1"/>
</dbReference>
<gene>
    <name evidence="2" type="ORF">FD01_GL001885</name>
</gene>
<keyword evidence="2" id="KW-0347">Helicase</keyword>
<name>A0A0R1QKC3_9LACO</name>
<evidence type="ECO:0000313" key="2">
    <source>
        <dbReference type="EMBL" id="KRL42565.1"/>
    </source>
</evidence>
<organism evidence="2 3">
    <name type="scientific">Lacticaseibacillus manihotivorans DSM 13343 = JCM 12514</name>
    <dbReference type="NCBI Taxonomy" id="1423769"/>
    <lineage>
        <taxon>Bacteria</taxon>
        <taxon>Bacillati</taxon>
        <taxon>Bacillota</taxon>
        <taxon>Bacilli</taxon>
        <taxon>Lactobacillales</taxon>
        <taxon>Lactobacillaceae</taxon>
        <taxon>Lacticaseibacillus</taxon>
    </lineage>
</organism>
<protein>
    <submittedName>
        <fullName evidence="2">Replicative DNA helicase</fullName>
    </submittedName>
</protein>
<dbReference type="GO" id="GO:0006260">
    <property type="term" value="P:DNA replication"/>
    <property type="evidence" value="ECO:0007669"/>
    <property type="project" value="InterPro"/>
</dbReference>